<dbReference type="Pfam" id="PF00656">
    <property type="entry name" value="Peptidase_C14"/>
    <property type="match status" value="1"/>
</dbReference>
<dbReference type="PANTHER" id="PTHR48104:SF30">
    <property type="entry name" value="METACASPASE-1"/>
    <property type="match status" value="1"/>
</dbReference>
<name>A0AA39PXK4_9AGAR</name>
<dbReference type="GO" id="GO:0006508">
    <property type="term" value="P:proteolysis"/>
    <property type="evidence" value="ECO:0007669"/>
    <property type="project" value="InterPro"/>
</dbReference>
<evidence type="ECO:0000313" key="3">
    <source>
        <dbReference type="EMBL" id="KAK0491509.1"/>
    </source>
</evidence>
<organism evidence="3 4">
    <name type="scientific">Armillaria novae-zelandiae</name>
    <dbReference type="NCBI Taxonomy" id="153914"/>
    <lineage>
        <taxon>Eukaryota</taxon>
        <taxon>Fungi</taxon>
        <taxon>Dikarya</taxon>
        <taxon>Basidiomycota</taxon>
        <taxon>Agaricomycotina</taxon>
        <taxon>Agaricomycetes</taxon>
        <taxon>Agaricomycetidae</taxon>
        <taxon>Agaricales</taxon>
        <taxon>Marasmiineae</taxon>
        <taxon>Physalacriaceae</taxon>
        <taxon>Armillaria</taxon>
    </lineage>
</organism>
<dbReference type="Gene3D" id="3.40.50.1460">
    <property type="match status" value="1"/>
</dbReference>
<dbReference type="PANTHER" id="PTHR48104">
    <property type="entry name" value="METACASPASE-4"/>
    <property type="match status" value="1"/>
</dbReference>
<comment type="caution">
    <text evidence="3">The sequence shown here is derived from an EMBL/GenBank/DDBJ whole genome shotgun (WGS) entry which is preliminary data.</text>
</comment>
<dbReference type="EMBL" id="JAUEPR010000001">
    <property type="protein sequence ID" value="KAK0491509.1"/>
    <property type="molecule type" value="Genomic_DNA"/>
</dbReference>
<gene>
    <name evidence="3" type="ORF">IW261DRAFT_1556651</name>
</gene>
<dbReference type="AlphaFoldDB" id="A0AA39PXK4"/>
<reference evidence="3" key="1">
    <citation type="submission" date="2023-06" db="EMBL/GenBank/DDBJ databases">
        <authorList>
            <consortium name="Lawrence Berkeley National Laboratory"/>
            <person name="Ahrendt S."/>
            <person name="Sahu N."/>
            <person name="Indic B."/>
            <person name="Wong-Bajracharya J."/>
            <person name="Merenyi Z."/>
            <person name="Ke H.-M."/>
            <person name="Monk M."/>
            <person name="Kocsube S."/>
            <person name="Drula E."/>
            <person name="Lipzen A."/>
            <person name="Balint B."/>
            <person name="Henrissat B."/>
            <person name="Andreopoulos B."/>
            <person name="Martin F.M."/>
            <person name="Harder C.B."/>
            <person name="Rigling D."/>
            <person name="Ford K.L."/>
            <person name="Foster G.D."/>
            <person name="Pangilinan J."/>
            <person name="Papanicolaou A."/>
            <person name="Barry K."/>
            <person name="LaButti K."/>
            <person name="Viragh M."/>
            <person name="Koriabine M."/>
            <person name="Yan M."/>
            <person name="Riley R."/>
            <person name="Champramary S."/>
            <person name="Plett K.L."/>
            <person name="Tsai I.J."/>
            <person name="Slot J."/>
            <person name="Sipos G."/>
            <person name="Plett J."/>
            <person name="Nagy L.G."/>
            <person name="Grigoriev I.V."/>
        </authorList>
    </citation>
    <scope>NUCLEOTIDE SEQUENCE</scope>
    <source>
        <strain evidence="3">ICMP 16352</strain>
    </source>
</reference>
<accession>A0AA39PXK4</accession>
<dbReference type="Proteomes" id="UP001175227">
    <property type="component" value="Unassembled WGS sequence"/>
</dbReference>
<dbReference type="InterPro" id="IPR011600">
    <property type="entry name" value="Pept_C14_caspase"/>
</dbReference>
<protein>
    <recommendedName>
        <fullName evidence="2">Peptidase C14 caspase domain-containing protein</fullName>
    </recommendedName>
</protein>
<dbReference type="GO" id="GO:0005737">
    <property type="term" value="C:cytoplasm"/>
    <property type="evidence" value="ECO:0007669"/>
    <property type="project" value="TreeGrafter"/>
</dbReference>
<evidence type="ECO:0000259" key="2">
    <source>
        <dbReference type="Pfam" id="PF00656"/>
    </source>
</evidence>
<feature type="domain" description="Peptidase C14 caspase" evidence="2">
    <location>
        <begin position="98"/>
        <end position="337"/>
    </location>
</feature>
<dbReference type="GO" id="GO:0004197">
    <property type="term" value="F:cysteine-type endopeptidase activity"/>
    <property type="evidence" value="ECO:0007669"/>
    <property type="project" value="InterPro"/>
</dbReference>
<evidence type="ECO:0000256" key="1">
    <source>
        <dbReference type="ARBA" id="ARBA00009005"/>
    </source>
</evidence>
<proteinExistence type="inferred from homology"/>
<dbReference type="InterPro" id="IPR050452">
    <property type="entry name" value="Metacaspase"/>
</dbReference>
<evidence type="ECO:0000313" key="4">
    <source>
        <dbReference type="Proteomes" id="UP001175227"/>
    </source>
</evidence>
<sequence>MRRLKTVELEAAKKFELPEAKGGIDSLQLLQTAKARAFATGDAEDAKTLETLEQLHQFRVCISCIRTRIATKLEPCPCDIEYGAYLSSKSSFNASRFWVVIIGIDAYDQSPLDGAFRNAKMILKYFIEDLGVPHTRIQCLLAPRSVKKNEAANFKHPTRANIIYTLYSLVSNKAVDPGDYIVVYFAGHGSCYPLPDQQGPMQCFCPVDRDSTDAAGKTVHDISDRELNVILSEIGRSKGDRITVLLDCTTPAHKILTTSEKRLSKMFPDHRSILAQDWHPDLTSHIIIMACNDAQLAWEVLWADGTISGVFTRRLLETLSAAKATTYEDICRTLEADCSPQIPGAVGENKTSLLWYRSQYDTV</sequence>
<comment type="similarity">
    <text evidence="1">Belongs to the peptidase C14B family.</text>
</comment>
<keyword evidence="4" id="KW-1185">Reference proteome</keyword>